<feature type="signal peptide" evidence="10">
    <location>
        <begin position="1"/>
        <end position="31"/>
    </location>
</feature>
<dbReference type="Gene3D" id="2.170.130.10">
    <property type="entry name" value="TonB-dependent receptor, plug domain"/>
    <property type="match status" value="1"/>
</dbReference>
<evidence type="ECO:0000256" key="1">
    <source>
        <dbReference type="ARBA" id="ARBA00004571"/>
    </source>
</evidence>
<dbReference type="PANTHER" id="PTHR47234">
    <property type="match status" value="1"/>
</dbReference>
<comment type="caution">
    <text evidence="13">The sequence shown here is derived from an EMBL/GenBank/DDBJ whole genome shotgun (WGS) entry which is preliminary data.</text>
</comment>
<feature type="domain" description="TonB-dependent receptor-like beta-barrel" evidence="11">
    <location>
        <begin position="412"/>
        <end position="910"/>
    </location>
</feature>
<dbReference type="RefSeq" id="WP_161717903.1">
    <property type="nucleotide sequence ID" value="NZ_JAAAPO010000003.1"/>
</dbReference>
<evidence type="ECO:0000256" key="4">
    <source>
        <dbReference type="ARBA" id="ARBA00022692"/>
    </source>
</evidence>
<evidence type="ECO:0000259" key="11">
    <source>
        <dbReference type="Pfam" id="PF00593"/>
    </source>
</evidence>
<dbReference type="Pfam" id="PF00593">
    <property type="entry name" value="TonB_dep_Rec_b-barrel"/>
    <property type="match status" value="1"/>
</dbReference>
<keyword evidence="13" id="KW-0675">Receptor</keyword>
<dbReference type="PANTHER" id="PTHR47234:SF2">
    <property type="entry name" value="TONB-DEPENDENT RECEPTOR"/>
    <property type="match status" value="1"/>
</dbReference>
<evidence type="ECO:0000256" key="9">
    <source>
        <dbReference type="RuleBase" id="RU003357"/>
    </source>
</evidence>
<protein>
    <submittedName>
        <fullName evidence="13">TonB-dependent receptor</fullName>
    </submittedName>
</protein>
<organism evidence="13 14">
    <name type="scientific">Novosphingobium ovatum</name>
    <dbReference type="NCBI Taxonomy" id="1908523"/>
    <lineage>
        <taxon>Bacteria</taxon>
        <taxon>Pseudomonadati</taxon>
        <taxon>Pseudomonadota</taxon>
        <taxon>Alphaproteobacteria</taxon>
        <taxon>Sphingomonadales</taxon>
        <taxon>Sphingomonadaceae</taxon>
        <taxon>Novosphingobium</taxon>
    </lineage>
</organism>
<dbReference type="InterPro" id="IPR000531">
    <property type="entry name" value="Beta-barrel_TonB"/>
</dbReference>
<gene>
    <name evidence="13" type="ORF">GTZ99_08665</name>
</gene>
<dbReference type="InterPro" id="IPR036942">
    <property type="entry name" value="Beta-barrel_TonB_sf"/>
</dbReference>
<evidence type="ECO:0000313" key="13">
    <source>
        <dbReference type="EMBL" id="NBC36628.1"/>
    </source>
</evidence>
<proteinExistence type="inferred from homology"/>
<feature type="domain" description="TonB-dependent receptor plug" evidence="12">
    <location>
        <begin position="60"/>
        <end position="172"/>
    </location>
</feature>
<comment type="subcellular location">
    <subcellularLocation>
        <location evidence="1 8">Cell outer membrane</location>
        <topology evidence="1 8">Multi-pass membrane protein</topology>
    </subcellularLocation>
</comment>
<sequence length="945" mass="99899">MKLRQDAAMGRRFAIGLGLLCSTMLAPAVLAQEAPAPAAPKATDAEIIVTGSRIKQNGFQAPTPVTVVGAEAMQSRAVTNVADALNETPLFRPLITPATQQAVGGNVGARILDLRGLGSTRTLVLVDGKRFVPSTTTGTVDVNLVPSMLVKRAEVVTGGASAAYGSDAVAGVVNFILDRTFTGFKASAQAGFSQRGDANSQNVQLAWGTKFADGAGHFVIGAEYDNATGMGDCYTRSWCPNEQLVGNTAGWNGLPASLRTGPAGTGTLSSGGLIVAASGPLRGIAFNPDGTYHNYNFGTIYGTNPSPLFTGGGEESSRNGFLDGILLMPPVERVVGFAHGDYEVSDALKLGMDLSYGQVRGMVIGSDARSTVTIRRDNAYLPGAVAAIMDANAITSFSLGRAFTDLKGSVNHSMNKTYRAVFSAEGRISSAIKWDAYYQYGRNEFRQDYSGNIVAARVANAADAVQVGSNIVCRINAVTVTDPNCVPVNLFGSGNISAAGKAYIAPSGYQAINTDQHVLAANLQADLFRLPGGMFSVAGGGEWRRDSMSGAADALSASNAFWSFNGKAISGTLEVTEGYLEGNAPVLADLPLVRKLELNGAIRRTHYNRSSPGLASSSLAVTTWKFGGVWEPFDMLRLRATRSRDIRAPNIAELYGPVTSGRTTVVDPANAGAQVQVTSYSGANPRLQAEKADTFTIGAVLSPRLPFARSLQLSVDYFSIRINGAIATLGAQTVVNRCNSGATEFCSFITRDSTNALTVVQDVLQNVNQQKVRGLDINLAYSTHTGPLGSVDVNLIATRYLEFSTRDSVGVTDRVCQTGYRPGTTTGVPCWIVDGNIGWNIGKVKLNLHGRYIPGGKFDVLMVGPEDPGYTATASNSVSSNRVAGRFYLDLGTTVKINDRFELFGVINNLMDKDPPMAASAQGATNQVYFDPIGRNFRIGARVKM</sequence>
<accession>A0ABW9XDL5</accession>
<keyword evidence="4 8" id="KW-0812">Transmembrane</keyword>
<evidence type="ECO:0000256" key="10">
    <source>
        <dbReference type="SAM" id="SignalP"/>
    </source>
</evidence>
<keyword evidence="2 8" id="KW-0813">Transport</keyword>
<comment type="similarity">
    <text evidence="8 9">Belongs to the TonB-dependent receptor family.</text>
</comment>
<evidence type="ECO:0000259" key="12">
    <source>
        <dbReference type="Pfam" id="PF07715"/>
    </source>
</evidence>
<keyword evidence="5 9" id="KW-0798">TonB box</keyword>
<evidence type="ECO:0000256" key="3">
    <source>
        <dbReference type="ARBA" id="ARBA00022452"/>
    </source>
</evidence>
<dbReference type="InterPro" id="IPR039426">
    <property type="entry name" value="TonB-dep_rcpt-like"/>
</dbReference>
<evidence type="ECO:0000256" key="8">
    <source>
        <dbReference type="PROSITE-ProRule" id="PRU01360"/>
    </source>
</evidence>
<dbReference type="Pfam" id="PF07715">
    <property type="entry name" value="Plug"/>
    <property type="match status" value="1"/>
</dbReference>
<keyword evidence="7 8" id="KW-0998">Cell outer membrane</keyword>
<dbReference type="Proteomes" id="UP000753724">
    <property type="component" value="Unassembled WGS sequence"/>
</dbReference>
<dbReference type="InterPro" id="IPR037066">
    <property type="entry name" value="Plug_dom_sf"/>
</dbReference>
<feature type="chain" id="PRO_5045735224" evidence="10">
    <location>
        <begin position="32"/>
        <end position="945"/>
    </location>
</feature>
<dbReference type="EMBL" id="JAAAPO010000003">
    <property type="protein sequence ID" value="NBC36628.1"/>
    <property type="molecule type" value="Genomic_DNA"/>
</dbReference>
<keyword evidence="14" id="KW-1185">Reference proteome</keyword>
<evidence type="ECO:0000256" key="6">
    <source>
        <dbReference type="ARBA" id="ARBA00023136"/>
    </source>
</evidence>
<name>A0ABW9XDL5_9SPHN</name>
<evidence type="ECO:0000256" key="5">
    <source>
        <dbReference type="ARBA" id="ARBA00023077"/>
    </source>
</evidence>
<evidence type="ECO:0000256" key="7">
    <source>
        <dbReference type="ARBA" id="ARBA00023237"/>
    </source>
</evidence>
<keyword evidence="6 8" id="KW-0472">Membrane</keyword>
<reference evidence="14" key="1">
    <citation type="submission" date="2020-01" db="EMBL/GenBank/DDBJ databases">
        <title>Sphingomonas sp. strain CSW-10.</title>
        <authorList>
            <person name="Chen W.-M."/>
        </authorList>
    </citation>
    <scope>NUCLEOTIDE SEQUENCE [LARGE SCALE GENOMIC DNA]</scope>
    <source>
        <strain evidence="14">FSY-8</strain>
    </source>
</reference>
<dbReference type="InterPro" id="IPR012910">
    <property type="entry name" value="Plug_dom"/>
</dbReference>
<keyword evidence="3 8" id="KW-1134">Transmembrane beta strand</keyword>
<dbReference type="SUPFAM" id="SSF56935">
    <property type="entry name" value="Porins"/>
    <property type="match status" value="1"/>
</dbReference>
<evidence type="ECO:0000313" key="14">
    <source>
        <dbReference type="Proteomes" id="UP000753724"/>
    </source>
</evidence>
<keyword evidence="10" id="KW-0732">Signal</keyword>
<dbReference type="PROSITE" id="PS52016">
    <property type="entry name" value="TONB_DEPENDENT_REC_3"/>
    <property type="match status" value="1"/>
</dbReference>
<evidence type="ECO:0000256" key="2">
    <source>
        <dbReference type="ARBA" id="ARBA00022448"/>
    </source>
</evidence>
<dbReference type="Gene3D" id="2.40.170.20">
    <property type="entry name" value="TonB-dependent receptor, beta-barrel domain"/>
    <property type="match status" value="1"/>
</dbReference>